<accession>A0AAD3CYF5</accession>
<feature type="chain" id="PRO_5041897117" description="Peptidylprolyl isomerase" evidence="1">
    <location>
        <begin position="24"/>
        <end position="192"/>
    </location>
</feature>
<sequence>MQRNRTSLLLSFISILFILKNDAAYGFLSNLPVDRNTGRNLLREKDTFCRKNKSISEFFLSAKNNNYLELQTDDEYGRGEMHLSAVLDEGDVVIYKTGLWEVDGVQVGDGEETNYEYGIIDTIQVVWTHNCEHGFIRGMKVVLDGEGKKLSILQPYEFIDFGPEQLYARIKEIDWINEHEGCLSMSLPSELR</sequence>
<proteinExistence type="predicted"/>
<dbReference type="AlphaFoldDB" id="A0AAD3CYF5"/>
<dbReference type="EMBL" id="BLLK01000047">
    <property type="protein sequence ID" value="GFH54461.1"/>
    <property type="molecule type" value="Genomic_DNA"/>
</dbReference>
<organism evidence="2 3">
    <name type="scientific">Chaetoceros tenuissimus</name>
    <dbReference type="NCBI Taxonomy" id="426638"/>
    <lineage>
        <taxon>Eukaryota</taxon>
        <taxon>Sar</taxon>
        <taxon>Stramenopiles</taxon>
        <taxon>Ochrophyta</taxon>
        <taxon>Bacillariophyta</taxon>
        <taxon>Coscinodiscophyceae</taxon>
        <taxon>Chaetocerotophycidae</taxon>
        <taxon>Chaetocerotales</taxon>
        <taxon>Chaetocerotaceae</taxon>
        <taxon>Chaetoceros</taxon>
    </lineage>
</organism>
<keyword evidence="3" id="KW-1185">Reference proteome</keyword>
<gene>
    <name evidence="2" type="ORF">CTEN210_10937</name>
</gene>
<comment type="caution">
    <text evidence="2">The sequence shown here is derived from an EMBL/GenBank/DDBJ whole genome shotgun (WGS) entry which is preliminary data.</text>
</comment>
<evidence type="ECO:0000256" key="1">
    <source>
        <dbReference type="SAM" id="SignalP"/>
    </source>
</evidence>
<reference evidence="2 3" key="1">
    <citation type="journal article" date="2021" name="Sci. Rep.">
        <title>The genome of the diatom Chaetoceros tenuissimus carries an ancient integrated fragment of an extant virus.</title>
        <authorList>
            <person name="Hongo Y."/>
            <person name="Kimura K."/>
            <person name="Takaki Y."/>
            <person name="Yoshida Y."/>
            <person name="Baba S."/>
            <person name="Kobayashi G."/>
            <person name="Nagasaki K."/>
            <person name="Hano T."/>
            <person name="Tomaru Y."/>
        </authorList>
    </citation>
    <scope>NUCLEOTIDE SEQUENCE [LARGE SCALE GENOMIC DNA]</scope>
    <source>
        <strain evidence="2 3">NIES-3715</strain>
    </source>
</reference>
<feature type="signal peptide" evidence="1">
    <location>
        <begin position="1"/>
        <end position="23"/>
    </location>
</feature>
<evidence type="ECO:0000313" key="2">
    <source>
        <dbReference type="EMBL" id="GFH54461.1"/>
    </source>
</evidence>
<dbReference type="Proteomes" id="UP001054902">
    <property type="component" value="Unassembled WGS sequence"/>
</dbReference>
<protein>
    <recommendedName>
        <fullName evidence="4">Peptidylprolyl isomerase</fullName>
    </recommendedName>
</protein>
<name>A0AAD3CYF5_9STRA</name>
<evidence type="ECO:0000313" key="3">
    <source>
        <dbReference type="Proteomes" id="UP001054902"/>
    </source>
</evidence>
<evidence type="ECO:0008006" key="4">
    <source>
        <dbReference type="Google" id="ProtNLM"/>
    </source>
</evidence>
<keyword evidence="1" id="KW-0732">Signal</keyword>